<evidence type="ECO:0000313" key="4">
    <source>
        <dbReference type="EMBL" id="VUC31066.1"/>
    </source>
</evidence>
<dbReference type="InterPro" id="IPR011059">
    <property type="entry name" value="Metal-dep_hydrolase_composite"/>
</dbReference>
<dbReference type="Gene3D" id="3.40.50.10910">
    <property type="entry name" value="Amidohydrolase"/>
    <property type="match status" value="1"/>
</dbReference>
<feature type="domain" description="Amidohydrolase-related" evidence="3">
    <location>
        <begin position="97"/>
        <end position="414"/>
    </location>
</feature>
<dbReference type="SUPFAM" id="SSF51338">
    <property type="entry name" value="Composite domain of metallo-dependent hydrolases"/>
    <property type="match status" value="1"/>
</dbReference>
<evidence type="ECO:0000313" key="5">
    <source>
        <dbReference type="Proteomes" id="UP000766486"/>
    </source>
</evidence>
<reference evidence="4 5" key="1">
    <citation type="submission" date="2019-06" db="EMBL/GenBank/DDBJ databases">
        <authorList>
            <person name="Broberg M."/>
        </authorList>
    </citation>
    <scope>NUCLEOTIDE SEQUENCE [LARGE SCALE GENOMIC DNA]</scope>
</reference>
<feature type="compositionally biased region" description="Basic and acidic residues" evidence="1">
    <location>
        <begin position="161"/>
        <end position="173"/>
    </location>
</feature>
<dbReference type="EMBL" id="CABFNS010000829">
    <property type="protein sequence ID" value="VUC31066.1"/>
    <property type="molecule type" value="Genomic_DNA"/>
</dbReference>
<dbReference type="Proteomes" id="UP000766486">
    <property type="component" value="Unassembled WGS sequence"/>
</dbReference>
<evidence type="ECO:0000256" key="2">
    <source>
        <dbReference type="SAM" id="SignalP"/>
    </source>
</evidence>
<feature type="region of interest" description="Disordered" evidence="1">
    <location>
        <begin position="159"/>
        <end position="178"/>
    </location>
</feature>
<dbReference type="Gene3D" id="1.20.58.520">
    <property type="entry name" value="Amidohydrolase"/>
    <property type="match status" value="1"/>
</dbReference>
<evidence type="ECO:0000259" key="3">
    <source>
        <dbReference type="Pfam" id="PF01979"/>
    </source>
</evidence>
<feature type="signal peptide" evidence="2">
    <location>
        <begin position="1"/>
        <end position="21"/>
    </location>
</feature>
<dbReference type="Pfam" id="PF01979">
    <property type="entry name" value="Amidohydro_1"/>
    <property type="match status" value="1"/>
</dbReference>
<comment type="caution">
    <text evidence="4">The sequence shown here is derived from an EMBL/GenBank/DDBJ whole genome shotgun (WGS) entry which is preliminary data.</text>
</comment>
<dbReference type="InterPro" id="IPR032466">
    <property type="entry name" value="Metal_Hydrolase"/>
</dbReference>
<evidence type="ECO:0000256" key="1">
    <source>
        <dbReference type="SAM" id="MobiDB-lite"/>
    </source>
</evidence>
<keyword evidence="2" id="KW-0732">Signal</keyword>
<dbReference type="SUPFAM" id="SSF51556">
    <property type="entry name" value="Metallo-dependent hydrolases"/>
    <property type="match status" value="1"/>
</dbReference>
<dbReference type="PANTHER" id="PTHR43135">
    <property type="entry name" value="ALPHA-D-RIBOSE 1-METHYLPHOSPHONATE 5-TRIPHOSPHATE DIPHOSPHATASE"/>
    <property type="match status" value="1"/>
</dbReference>
<dbReference type="Gene3D" id="2.30.40.10">
    <property type="entry name" value="Urease, subunit C, domain 1"/>
    <property type="match status" value="1"/>
</dbReference>
<keyword evidence="5" id="KW-1185">Reference proteome</keyword>
<accession>A0ABY6UIK5</accession>
<gene>
    <name evidence="4" type="ORF">CLO192961_LOCUS299310</name>
</gene>
<feature type="chain" id="PRO_5046250877" description="Amidohydrolase-related domain-containing protein" evidence="2">
    <location>
        <begin position="22"/>
        <end position="424"/>
    </location>
</feature>
<sequence length="424" mass="46507">MRTTYIQPCLLALQLLETATACLFHVPGANDDDAYKAVNNERRSLPKEAERTAIQDVRVFDGSKFSIPQTVCLDGGYIVNLKGCHTSSKMINGTGKFLIPGLIESHTHLTDMQSLENITSYGVTTVRQLNCRNSTRCDPMKNQPGLASFYRAGMSAVGKGSMHEKQDPTRPKDTLIGPDTNVTEFTEWQFRNGSDFHKITAEVNGPSLEQQVEMVQTAHSQYQKQTMTHASSIMAYQQAADSLTDGIQHIPDDGILDASIIRKIREQNQFVTPTLNVFEYAYRDPILQIFFGIEPGSNRSLENAETNTRLLYQGGVALVAGTDAVGSMSVNGTEVSVPFGLTLHYELQNFVNIVGMSPAEAINAATRVAATWQRLPDRGSIEVGKRADLVMLNSNPLLNISNTLDIQKSWVAGVEVSSITKSSA</sequence>
<dbReference type="PANTHER" id="PTHR43135:SF3">
    <property type="entry name" value="ALPHA-D-RIBOSE 1-METHYLPHOSPHONATE 5-TRIPHOSPHATE DIPHOSPHATASE"/>
    <property type="match status" value="1"/>
</dbReference>
<dbReference type="InterPro" id="IPR051781">
    <property type="entry name" value="Metallo-dep_Hydrolase"/>
</dbReference>
<name>A0ABY6UIK5_BIOOC</name>
<proteinExistence type="predicted"/>
<protein>
    <recommendedName>
        <fullName evidence="3">Amidohydrolase-related domain-containing protein</fullName>
    </recommendedName>
</protein>
<organism evidence="4 5">
    <name type="scientific">Bionectria ochroleuca</name>
    <name type="common">Gliocladium roseum</name>
    <dbReference type="NCBI Taxonomy" id="29856"/>
    <lineage>
        <taxon>Eukaryota</taxon>
        <taxon>Fungi</taxon>
        <taxon>Dikarya</taxon>
        <taxon>Ascomycota</taxon>
        <taxon>Pezizomycotina</taxon>
        <taxon>Sordariomycetes</taxon>
        <taxon>Hypocreomycetidae</taxon>
        <taxon>Hypocreales</taxon>
        <taxon>Bionectriaceae</taxon>
        <taxon>Clonostachys</taxon>
    </lineage>
</organism>
<dbReference type="Gene3D" id="3.30.110.90">
    <property type="entry name" value="Amidohydrolase"/>
    <property type="match status" value="1"/>
</dbReference>
<dbReference type="InterPro" id="IPR006680">
    <property type="entry name" value="Amidohydro-rel"/>
</dbReference>